<organism evidence="1 2">
    <name type="scientific">Lasius platythorax</name>
    <dbReference type="NCBI Taxonomy" id="488582"/>
    <lineage>
        <taxon>Eukaryota</taxon>
        <taxon>Metazoa</taxon>
        <taxon>Ecdysozoa</taxon>
        <taxon>Arthropoda</taxon>
        <taxon>Hexapoda</taxon>
        <taxon>Insecta</taxon>
        <taxon>Pterygota</taxon>
        <taxon>Neoptera</taxon>
        <taxon>Endopterygota</taxon>
        <taxon>Hymenoptera</taxon>
        <taxon>Apocrita</taxon>
        <taxon>Aculeata</taxon>
        <taxon>Formicoidea</taxon>
        <taxon>Formicidae</taxon>
        <taxon>Formicinae</taxon>
        <taxon>Lasius</taxon>
        <taxon>Lasius</taxon>
    </lineage>
</organism>
<dbReference type="Proteomes" id="UP001497644">
    <property type="component" value="Unassembled WGS sequence"/>
</dbReference>
<keyword evidence="2" id="KW-1185">Reference proteome</keyword>
<gene>
    <name evidence="1" type="ORF">LPLAT_LOCUS7091</name>
</gene>
<sequence>MQVDKDERALQDVIMYGELAAMGIEIETDEEQVTHALSDNELEKILEDDSQTEEMDTFIMDSNIDACRVKSGSMPGKCIIDFVYLFNNCMKNLTTTVAE</sequence>
<proteinExistence type="predicted"/>
<comment type="caution">
    <text evidence="1">The sequence shown here is derived from an EMBL/GenBank/DDBJ whole genome shotgun (WGS) entry which is preliminary data.</text>
</comment>
<accession>A0AAV2MYC7</accession>
<evidence type="ECO:0000313" key="1">
    <source>
        <dbReference type="EMBL" id="CAL1672425.1"/>
    </source>
</evidence>
<name>A0AAV2MYC7_9HYME</name>
<protein>
    <submittedName>
        <fullName evidence="1">Uncharacterized protein</fullName>
    </submittedName>
</protein>
<dbReference type="AlphaFoldDB" id="A0AAV2MYC7"/>
<reference evidence="1" key="1">
    <citation type="submission" date="2024-04" db="EMBL/GenBank/DDBJ databases">
        <authorList>
            <consortium name="Molecular Ecology Group"/>
        </authorList>
    </citation>
    <scope>NUCLEOTIDE SEQUENCE</scope>
</reference>
<evidence type="ECO:0000313" key="2">
    <source>
        <dbReference type="Proteomes" id="UP001497644"/>
    </source>
</evidence>
<dbReference type="EMBL" id="CAXIPU020000563">
    <property type="protein sequence ID" value="CAL1672425.1"/>
    <property type="molecule type" value="Genomic_DNA"/>
</dbReference>